<accession>A0A6H9WI59</accession>
<proteinExistence type="inferred from homology"/>
<dbReference type="Pfam" id="PF00857">
    <property type="entry name" value="Isochorismatase"/>
    <property type="match status" value="1"/>
</dbReference>
<reference evidence="9 10" key="1">
    <citation type="submission" date="2019-09" db="EMBL/GenBank/DDBJ databases">
        <title>Phylogeny of genus Pseudoclavibacter and closely related genus.</title>
        <authorList>
            <person name="Li Y."/>
        </authorList>
    </citation>
    <scope>NUCLEOTIDE SEQUENCE [LARGE SCALE GENOMIC DNA]</scope>
    <source>
        <strain evidence="9 10">EGI 60007</strain>
    </source>
</reference>
<keyword evidence="10" id="KW-1185">Reference proteome</keyword>
<comment type="similarity">
    <text evidence="1">Belongs to the isochorismatase family.</text>
</comment>
<dbReference type="InterPro" id="IPR036380">
    <property type="entry name" value="Isochorismatase-like_sf"/>
</dbReference>
<dbReference type="SUPFAM" id="SSF52499">
    <property type="entry name" value="Isochorismatase-like hydrolases"/>
    <property type="match status" value="1"/>
</dbReference>
<name>A0A6H9WI59_9MICO</name>
<evidence type="ECO:0000259" key="8">
    <source>
        <dbReference type="Pfam" id="PF00857"/>
    </source>
</evidence>
<evidence type="ECO:0000256" key="3">
    <source>
        <dbReference type="ARBA" id="ARBA00022723"/>
    </source>
</evidence>
<dbReference type="EC" id="3.5.1.19" evidence="6"/>
<feature type="domain" description="Isochorismatase-like" evidence="8">
    <location>
        <begin position="3"/>
        <end position="183"/>
    </location>
</feature>
<keyword evidence="4" id="KW-0378">Hydrolase</keyword>
<dbReference type="Gene3D" id="3.40.50.850">
    <property type="entry name" value="Isochorismatase-like"/>
    <property type="match status" value="1"/>
</dbReference>
<dbReference type="OrthoDB" id="9791276at2"/>
<dbReference type="AlphaFoldDB" id="A0A6H9WI59"/>
<evidence type="ECO:0000256" key="4">
    <source>
        <dbReference type="ARBA" id="ARBA00022801"/>
    </source>
</evidence>
<evidence type="ECO:0000313" key="9">
    <source>
        <dbReference type="EMBL" id="KAB1648157.1"/>
    </source>
</evidence>
<comment type="pathway">
    <text evidence="5">Cofactor biosynthesis; nicotinate biosynthesis; nicotinate from nicotinamide: step 1/1.</text>
</comment>
<sequence>MTSALLIIDVQNDFTEGGALEVKGGAAVARGISALLERDAHRYGVVAASRDWHNAEGDNGGHFALDEEPDYMDTWPVHCVAGTPGAEYHPELDLSRVRVHVRKGQGLPAYSAFEGTTDDGRMLAAVFRDVGVTRVDVVGIATDHCVRESAFDAKRAGFDVRVRANLTAAVNPARVGETLRALEVAGIEIEGEPSTPA</sequence>
<evidence type="ECO:0000256" key="6">
    <source>
        <dbReference type="ARBA" id="ARBA00039017"/>
    </source>
</evidence>
<evidence type="ECO:0000256" key="1">
    <source>
        <dbReference type="ARBA" id="ARBA00006336"/>
    </source>
</evidence>
<keyword evidence="3" id="KW-0479">Metal-binding</keyword>
<dbReference type="InterPro" id="IPR052347">
    <property type="entry name" value="Isochorismatase_Nicotinamidase"/>
</dbReference>
<dbReference type="GO" id="GO:0019363">
    <property type="term" value="P:pyridine nucleotide biosynthetic process"/>
    <property type="evidence" value="ECO:0007669"/>
    <property type="project" value="UniProtKB-KW"/>
</dbReference>
<keyword evidence="2" id="KW-0662">Pyridine nucleotide biosynthesis</keyword>
<gene>
    <name evidence="9" type="ORF">F8O04_10590</name>
</gene>
<dbReference type="PANTHER" id="PTHR11080">
    <property type="entry name" value="PYRAZINAMIDASE/NICOTINAMIDASE"/>
    <property type="match status" value="1"/>
</dbReference>
<evidence type="ECO:0000256" key="5">
    <source>
        <dbReference type="ARBA" id="ARBA00037900"/>
    </source>
</evidence>
<evidence type="ECO:0000313" key="10">
    <source>
        <dbReference type="Proteomes" id="UP000431744"/>
    </source>
</evidence>
<dbReference type="EMBL" id="WBJY01000002">
    <property type="protein sequence ID" value="KAB1648157.1"/>
    <property type="molecule type" value="Genomic_DNA"/>
</dbReference>
<evidence type="ECO:0000256" key="7">
    <source>
        <dbReference type="ARBA" id="ARBA00043224"/>
    </source>
</evidence>
<dbReference type="PANTHER" id="PTHR11080:SF2">
    <property type="entry name" value="LD05707P"/>
    <property type="match status" value="1"/>
</dbReference>
<organism evidence="9 10">
    <name type="scientific">Pseudoclavibacter endophyticus</name>
    <dbReference type="NCBI Taxonomy" id="1778590"/>
    <lineage>
        <taxon>Bacteria</taxon>
        <taxon>Bacillati</taxon>
        <taxon>Actinomycetota</taxon>
        <taxon>Actinomycetes</taxon>
        <taxon>Micrococcales</taxon>
        <taxon>Microbacteriaceae</taxon>
        <taxon>Pseudoclavibacter</taxon>
    </lineage>
</organism>
<protein>
    <recommendedName>
        <fullName evidence="6">nicotinamidase</fullName>
        <ecNumber evidence="6">3.5.1.19</ecNumber>
    </recommendedName>
    <alternativeName>
        <fullName evidence="7">Nicotinamide deamidase</fullName>
    </alternativeName>
</protein>
<evidence type="ECO:0000256" key="2">
    <source>
        <dbReference type="ARBA" id="ARBA00022642"/>
    </source>
</evidence>
<dbReference type="Proteomes" id="UP000431744">
    <property type="component" value="Unassembled WGS sequence"/>
</dbReference>
<dbReference type="GO" id="GO:0046872">
    <property type="term" value="F:metal ion binding"/>
    <property type="evidence" value="ECO:0007669"/>
    <property type="project" value="UniProtKB-KW"/>
</dbReference>
<dbReference type="GO" id="GO:0008936">
    <property type="term" value="F:nicotinamidase activity"/>
    <property type="evidence" value="ECO:0007669"/>
    <property type="project" value="UniProtKB-EC"/>
</dbReference>
<dbReference type="RefSeq" id="WP_158029352.1">
    <property type="nucleotide sequence ID" value="NZ_BMHG01000001.1"/>
</dbReference>
<dbReference type="InterPro" id="IPR000868">
    <property type="entry name" value="Isochorismatase-like_dom"/>
</dbReference>
<comment type="caution">
    <text evidence="9">The sequence shown here is derived from an EMBL/GenBank/DDBJ whole genome shotgun (WGS) entry which is preliminary data.</text>
</comment>